<organism evidence="16 17">
    <name type="scientific">Apodospora peruviana</name>
    <dbReference type="NCBI Taxonomy" id="516989"/>
    <lineage>
        <taxon>Eukaryota</taxon>
        <taxon>Fungi</taxon>
        <taxon>Dikarya</taxon>
        <taxon>Ascomycota</taxon>
        <taxon>Pezizomycotina</taxon>
        <taxon>Sordariomycetes</taxon>
        <taxon>Sordariomycetidae</taxon>
        <taxon>Sordariales</taxon>
        <taxon>Lasiosphaeriaceae</taxon>
        <taxon>Apodospora</taxon>
    </lineage>
</organism>
<evidence type="ECO:0000256" key="8">
    <source>
        <dbReference type="ARBA" id="ARBA00022989"/>
    </source>
</evidence>
<dbReference type="FunFam" id="3.40.50.300:FF:003486">
    <property type="entry name" value="Major sperm protein"/>
    <property type="match status" value="1"/>
</dbReference>
<evidence type="ECO:0000256" key="4">
    <source>
        <dbReference type="ARBA" id="ARBA00018116"/>
    </source>
</evidence>
<evidence type="ECO:0000256" key="1">
    <source>
        <dbReference type="ARBA" id="ARBA00004434"/>
    </source>
</evidence>
<dbReference type="PROSITE" id="PS51419">
    <property type="entry name" value="RAB"/>
    <property type="match status" value="1"/>
</dbReference>
<keyword evidence="17" id="KW-1185">Reference proteome</keyword>
<reference evidence="16" key="1">
    <citation type="journal article" date="2023" name="Mol. Phylogenet. Evol.">
        <title>Genome-scale phylogeny and comparative genomics of the fungal order Sordariales.</title>
        <authorList>
            <person name="Hensen N."/>
            <person name="Bonometti L."/>
            <person name="Westerberg I."/>
            <person name="Brannstrom I.O."/>
            <person name="Guillou S."/>
            <person name="Cros-Aarteil S."/>
            <person name="Calhoun S."/>
            <person name="Haridas S."/>
            <person name="Kuo A."/>
            <person name="Mondo S."/>
            <person name="Pangilinan J."/>
            <person name="Riley R."/>
            <person name="LaButti K."/>
            <person name="Andreopoulos B."/>
            <person name="Lipzen A."/>
            <person name="Chen C."/>
            <person name="Yan M."/>
            <person name="Daum C."/>
            <person name="Ng V."/>
            <person name="Clum A."/>
            <person name="Steindorff A."/>
            <person name="Ohm R.A."/>
            <person name="Martin F."/>
            <person name="Silar P."/>
            <person name="Natvig D.O."/>
            <person name="Lalanne C."/>
            <person name="Gautier V."/>
            <person name="Ament-Velasquez S.L."/>
            <person name="Kruys A."/>
            <person name="Hutchinson M.I."/>
            <person name="Powell A.J."/>
            <person name="Barry K."/>
            <person name="Miller A.N."/>
            <person name="Grigoriev I.V."/>
            <person name="Debuchy R."/>
            <person name="Gladieux P."/>
            <person name="Hiltunen Thoren M."/>
            <person name="Johannesson H."/>
        </authorList>
    </citation>
    <scope>NUCLEOTIDE SEQUENCE</scope>
    <source>
        <strain evidence="16">CBS 118394</strain>
    </source>
</reference>
<comment type="subunit">
    <text evidence="3 13">Component of the mitochondrial contact site and cristae organizing system (MICOS) complex.</text>
</comment>
<dbReference type="GO" id="GO:0003924">
    <property type="term" value="F:GTPase activity"/>
    <property type="evidence" value="ECO:0007669"/>
    <property type="project" value="InterPro"/>
</dbReference>
<evidence type="ECO:0000313" key="17">
    <source>
        <dbReference type="Proteomes" id="UP001283341"/>
    </source>
</evidence>
<keyword evidence="9 14" id="KW-0175">Coiled coil</keyword>
<evidence type="ECO:0000256" key="7">
    <source>
        <dbReference type="ARBA" id="ARBA00022946"/>
    </source>
</evidence>
<evidence type="ECO:0000256" key="14">
    <source>
        <dbReference type="SAM" id="Coils"/>
    </source>
</evidence>
<evidence type="ECO:0000256" key="12">
    <source>
        <dbReference type="ARBA" id="ARBA00025571"/>
    </source>
</evidence>
<feature type="coiled-coil region" evidence="14">
    <location>
        <begin position="759"/>
        <end position="792"/>
    </location>
</feature>
<keyword evidence="11" id="KW-0472">Membrane</keyword>
<dbReference type="AlphaFoldDB" id="A0AAE0IQK0"/>
<evidence type="ECO:0000256" key="13">
    <source>
        <dbReference type="RuleBase" id="RU363000"/>
    </source>
</evidence>
<dbReference type="GO" id="GO:0042407">
    <property type="term" value="P:cristae formation"/>
    <property type="evidence" value="ECO:0007669"/>
    <property type="project" value="TreeGrafter"/>
</dbReference>
<dbReference type="PROSITE" id="PS51421">
    <property type="entry name" value="RAS"/>
    <property type="match status" value="1"/>
</dbReference>
<feature type="region of interest" description="Disordered" evidence="15">
    <location>
        <begin position="508"/>
        <end position="543"/>
    </location>
</feature>
<dbReference type="NCBIfam" id="TIGR00231">
    <property type="entry name" value="small_GTP"/>
    <property type="match status" value="1"/>
</dbReference>
<evidence type="ECO:0000256" key="15">
    <source>
        <dbReference type="SAM" id="MobiDB-lite"/>
    </source>
</evidence>
<proteinExistence type="inferred from homology"/>
<dbReference type="Gene3D" id="3.40.50.300">
    <property type="entry name" value="P-loop containing nucleotide triphosphate hydrolases"/>
    <property type="match status" value="1"/>
</dbReference>
<dbReference type="InterPro" id="IPR019133">
    <property type="entry name" value="MIC60"/>
</dbReference>
<dbReference type="InterPro" id="IPR027417">
    <property type="entry name" value="P-loop_NTPase"/>
</dbReference>
<feature type="compositionally biased region" description="Pro residues" evidence="15">
    <location>
        <begin position="408"/>
        <end position="436"/>
    </location>
</feature>
<keyword evidence="5 13" id="KW-0812">Transmembrane</keyword>
<evidence type="ECO:0000256" key="3">
    <source>
        <dbReference type="ARBA" id="ARBA00011875"/>
    </source>
</evidence>
<dbReference type="SMART" id="SM00174">
    <property type="entry name" value="RHO"/>
    <property type="match status" value="1"/>
</dbReference>
<comment type="similarity">
    <text evidence="2 13">Belongs to the MICOS complex subunit Mic60 family.</text>
</comment>
<dbReference type="CDD" id="cd01860">
    <property type="entry name" value="Rab5_related"/>
    <property type="match status" value="1"/>
</dbReference>
<comment type="caution">
    <text evidence="16">The sequence shown here is derived from an EMBL/GenBank/DDBJ whole genome shotgun (WGS) entry which is preliminary data.</text>
</comment>
<feature type="region of interest" description="Disordered" evidence="15">
    <location>
        <begin position="382"/>
        <end position="441"/>
    </location>
</feature>
<keyword evidence="8" id="KW-1133">Transmembrane helix</keyword>
<evidence type="ECO:0000256" key="10">
    <source>
        <dbReference type="ARBA" id="ARBA00023128"/>
    </source>
</evidence>
<evidence type="ECO:0000256" key="11">
    <source>
        <dbReference type="ARBA" id="ARBA00023136"/>
    </source>
</evidence>
<dbReference type="SMART" id="SM00176">
    <property type="entry name" value="RAN"/>
    <property type="match status" value="1"/>
</dbReference>
<dbReference type="SUPFAM" id="SSF52540">
    <property type="entry name" value="P-loop containing nucleoside triphosphate hydrolases"/>
    <property type="match status" value="1"/>
</dbReference>
<evidence type="ECO:0000256" key="6">
    <source>
        <dbReference type="ARBA" id="ARBA00022792"/>
    </source>
</evidence>
<keyword evidence="10 13" id="KW-0496">Mitochondrion</keyword>
<comment type="function">
    <text evidence="12">Component of the MICOS complex, a large protein complex of the mitochondrial inner membrane that plays crucial roles in the maintenance of crista junctions, inner membrane architecture, and formation of contact sites to the outer membrane. Plays a role in keeping cristae membranes connected to the inner boundary membrane. Also promotes protein import via the mitochondrial intermembrane space assembly (MIA) pathway.</text>
</comment>
<dbReference type="PANTHER" id="PTHR15415">
    <property type="entry name" value="MITOFILIN"/>
    <property type="match status" value="1"/>
</dbReference>
<dbReference type="GO" id="GO:0061617">
    <property type="term" value="C:MICOS complex"/>
    <property type="evidence" value="ECO:0007669"/>
    <property type="project" value="TreeGrafter"/>
</dbReference>
<dbReference type="Proteomes" id="UP001283341">
    <property type="component" value="Unassembled WGS sequence"/>
</dbReference>
<gene>
    <name evidence="16" type="ORF">B0H66DRAFT_526505</name>
</gene>
<dbReference type="InterPro" id="IPR001806">
    <property type="entry name" value="Small_GTPase"/>
</dbReference>
<dbReference type="GO" id="GO:0005525">
    <property type="term" value="F:GTP binding"/>
    <property type="evidence" value="ECO:0007669"/>
    <property type="project" value="InterPro"/>
</dbReference>
<dbReference type="Pfam" id="PF09731">
    <property type="entry name" value="Mitofilin"/>
    <property type="match status" value="1"/>
</dbReference>
<comment type="subcellular location">
    <subcellularLocation>
        <location evidence="1 13">Mitochondrion inner membrane</location>
        <topology evidence="1 13">Single-pass membrane protein</topology>
    </subcellularLocation>
</comment>
<reference evidence="16" key="2">
    <citation type="submission" date="2023-06" db="EMBL/GenBank/DDBJ databases">
        <authorList>
            <consortium name="Lawrence Berkeley National Laboratory"/>
            <person name="Haridas S."/>
            <person name="Hensen N."/>
            <person name="Bonometti L."/>
            <person name="Westerberg I."/>
            <person name="Brannstrom I.O."/>
            <person name="Guillou S."/>
            <person name="Cros-Aarteil S."/>
            <person name="Calhoun S."/>
            <person name="Kuo A."/>
            <person name="Mondo S."/>
            <person name="Pangilinan J."/>
            <person name="Riley R."/>
            <person name="Labutti K."/>
            <person name="Andreopoulos B."/>
            <person name="Lipzen A."/>
            <person name="Chen C."/>
            <person name="Yanf M."/>
            <person name="Daum C."/>
            <person name="Ng V."/>
            <person name="Clum A."/>
            <person name="Steindorff A."/>
            <person name="Ohm R."/>
            <person name="Martin F."/>
            <person name="Silar P."/>
            <person name="Natvig D."/>
            <person name="Lalanne C."/>
            <person name="Gautier V."/>
            <person name="Ament-Velasquez S.L."/>
            <person name="Kruys A."/>
            <person name="Hutchinson M.I."/>
            <person name="Powell A.J."/>
            <person name="Barry K."/>
            <person name="Miller A.N."/>
            <person name="Grigoriev I.V."/>
            <person name="Debuchy R."/>
            <person name="Gladieux P."/>
            <person name="Thoren M.H."/>
            <person name="Johannesson H."/>
        </authorList>
    </citation>
    <scope>NUCLEOTIDE SEQUENCE</scope>
    <source>
        <strain evidence="16">CBS 118394</strain>
    </source>
</reference>
<keyword evidence="6 13" id="KW-0999">Mitochondrion inner membrane</keyword>
<dbReference type="EMBL" id="JAUEDM010000001">
    <property type="protein sequence ID" value="KAK3329112.1"/>
    <property type="molecule type" value="Genomic_DNA"/>
</dbReference>
<evidence type="ECO:0000256" key="9">
    <source>
        <dbReference type="ARBA" id="ARBA00023054"/>
    </source>
</evidence>
<dbReference type="InterPro" id="IPR005225">
    <property type="entry name" value="Small_GTP-bd"/>
</dbReference>
<dbReference type="PANTHER" id="PTHR15415:SF7">
    <property type="entry name" value="MICOS COMPLEX SUBUNIT MIC60"/>
    <property type="match status" value="1"/>
</dbReference>
<evidence type="ECO:0000256" key="2">
    <source>
        <dbReference type="ARBA" id="ARBA00010877"/>
    </source>
</evidence>
<accession>A0AAE0IQK0</accession>
<dbReference type="SMART" id="SM00175">
    <property type="entry name" value="RAB"/>
    <property type="match status" value="1"/>
</dbReference>
<evidence type="ECO:0000256" key="5">
    <source>
        <dbReference type="ARBA" id="ARBA00022692"/>
    </source>
</evidence>
<name>A0AAE0IQK0_9PEZI</name>
<protein>
    <recommendedName>
        <fullName evidence="4 13">MICOS complex subunit MIC60</fullName>
    </recommendedName>
    <alternativeName>
        <fullName evidence="13">Mitofilin</fullName>
    </alternativeName>
</protein>
<sequence>MAARGPPGARGMGNRFAQFKLVLLGESAVGKSSIVLRFVKDQFDSYRESTIGAAFLTQTISLDENTTVKFEIWDTAGQERYKSLAPMYYRNANCAVVVYDITQAVCLSLPYPSRPSAYLANKGYRQSSLDKAKAWVKELQRQANENIIIALAGNKLDLVTEQPDKRAISAADAEAYAKEAGLLFFETSAKTAENVRELFTAIAKKLPLEQAGPRHARPGQRPGVLVAFATSSRERRCGATLLPDSSMWDKACSRLTLVISTNSFMQSMVFSLIEFGKFVPLGLPFARSGSLFPGSFPSLFCSPILRQNITTKPPTSIVPCWSLNSLMLRTSLGSVRALGSRPVAATAGRQWQAAVLRHAPVSSQRFYAVNKKLGPNEAKLPASETLTAPSTSPPPSPETVPSSVIPPENAPLAPPAPGSPVPPPTTSTPPPPPPPPPRRKGFFRRLRNYVLTLAILSALGFGGGVWYSRINDNFHDFFTEYIPYGEQAVLYMEEMDFRKRFPNVANRVTGRPRDSGEQVKIPAQSGASWRVADGGEPAGRQSSAIKKTAAAVKEVIKPKEQPPTDVDAKTETVQLPKIEAKEMSKTSVDLQKPVPTLAATATPALAPVPTETVKAAPGVKPFKAPEVDEPSRWPPASPIDPLAIEGAAEPVVQDLVRMLNDIITVVNHDGANERYGATIGKAKNELSKVSRKINDIKAAVEKDAAKQVKTRVDEFDKAANDLVSRIEGAMASQEAQWRHEFEEEMIRVKKTYDEKVHLVQERERQINEQKLNNRLLEQAVELQRQFTKEIKQHVEQEREGRLGKLEDLSSAVRELEKLTTGWNDVVDTNLRTQQLHVAVEAVRASLEDTQHPRPFIKELVALKEIASDDAVVDAAIASINPSAYQRGISTPAELMDRFRRVATEVRKASLLPEDAGVASHASSYLLSKVLFKKQGLAAGDDVESILTRTQTYLEERDLDNAAREMNGLSGWAKTLSRDWLGEVRKVLEVQQALEVIQTEARLQSLKVE</sequence>
<dbReference type="SMART" id="SM00173">
    <property type="entry name" value="RAS"/>
    <property type="match status" value="1"/>
</dbReference>
<dbReference type="Pfam" id="PF00071">
    <property type="entry name" value="Ras"/>
    <property type="match status" value="2"/>
</dbReference>
<dbReference type="PRINTS" id="PR00449">
    <property type="entry name" value="RASTRNSFRMNG"/>
</dbReference>
<keyword evidence="7" id="KW-0809">Transit peptide</keyword>
<evidence type="ECO:0000313" key="16">
    <source>
        <dbReference type="EMBL" id="KAK3329112.1"/>
    </source>
</evidence>